<comment type="similarity">
    <text evidence="1">Belongs to the UDP-glycosyltransferase family.</text>
</comment>
<dbReference type="GO" id="GO:0080044">
    <property type="term" value="F:quercetin 7-O-glucosyltransferase activity"/>
    <property type="evidence" value="ECO:0000318"/>
    <property type="project" value="GO_Central"/>
</dbReference>
<dbReference type="PANTHER" id="PTHR11926:SF1560">
    <property type="entry name" value="UDP-GLYCOSYLTRANSFERASE 74E1-RELATED"/>
    <property type="match status" value="1"/>
</dbReference>
<dbReference type="HOGENOM" id="CLU_001724_0_1_1"/>
<sequence length="834" mass="94597">MWSTKRRGATSESDNGVVDTKMERGRGVGETHVLVIPYPVQGHINPMLQFSKRLASKGLKVTLITTTPTNNLDDYLERFKLIVSSSLVELIGRYNGSEYPVRVLVYDSVMSWAQDIVERLSVDGAPFFTQSCAVSTIYYHVNQGAFKIPLEGPTVSIPSMPILGVNDLPSFINDTSSYPTLWSLVKTQFSNFEKVNWVFFNTFCELEDEVVKWLASKRPIKTIGPTIPSMYLDRRIDDDEDYGLSLFKPNADACITWLDTKDTVSVVYVSFGSLASLGEEQMEELAWGLKRSNSQFLWVVRELEKKKLPSNFVEETSEKGLVVSWCPQLEVLAHKAVGCFMTHCGWNSTLEALSLGVPMVAMPQWTDQTTNAKFIEDVWGVGVRVKVGENGIVKREEIKECIREVMEGERGNVMQRNAQRWKELAKEAVNEGGSSDNNIEEFVARLVCRLEERKEEESIEDYVERFRMVASQSLAELIKKHSRSSHPAKFLVYDSMMPWAQDVAEPLGLDGVPFFTQSCAVSTIYYHFNQGKLKTPLEGYTVSIPSMPLLCINDLPSFINDKTILGFLLKQFSNFQKVKWILFNTFDKLEEEVMKWMASLRPIKTIGPTVPSMYLDKRLEEDKEYGLSLFKQNVDAYIAWLDLKGIGSVVYASFGSMASLGEEQMEEIAWGLKRNNTHFMWVVRESEEKKLPCKFLEETCEKGLVVSWCSQLEVLSHKAVGCFMSHCGWNSTLEALSLGVPMIAMPHFSDQTTNAKFIEDVWGVGVRVKPDEKGLVKREEIEMCIREMMQGERGNEMRRNAEMWKELAKEAVTEGGTSDKNIEEFVAEILCSLD</sequence>
<dbReference type="STRING" id="29760.F6HAY4"/>
<dbReference type="PANTHER" id="PTHR11926">
    <property type="entry name" value="GLUCOSYL/GLUCURONOSYL TRANSFERASES"/>
    <property type="match status" value="1"/>
</dbReference>
<evidence type="ECO:0000313" key="4">
    <source>
        <dbReference type="EMBL" id="CCB49409.1"/>
    </source>
</evidence>
<dbReference type="FunFam" id="3.40.50.2000:FF:000429">
    <property type="entry name" value="Glycosyltransferase"/>
    <property type="match status" value="1"/>
</dbReference>
<evidence type="ECO:0000256" key="2">
    <source>
        <dbReference type="ARBA" id="ARBA00022679"/>
    </source>
</evidence>
<dbReference type="EMBL" id="FN595507">
    <property type="protein sequence ID" value="CCB49409.1"/>
    <property type="molecule type" value="Genomic_DNA"/>
</dbReference>
<dbReference type="SUPFAM" id="SSF53756">
    <property type="entry name" value="UDP-Glycosyltransferase/glycogen phosphorylase"/>
    <property type="match status" value="2"/>
</dbReference>
<name>F6HAY4_VITVI</name>
<dbReference type="PROSITE" id="PS00375">
    <property type="entry name" value="UDPGT"/>
    <property type="match status" value="2"/>
</dbReference>
<keyword evidence="5" id="KW-1185">Reference proteome</keyword>
<organism evidence="4 5">
    <name type="scientific">Vitis vinifera</name>
    <name type="common">Grape</name>
    <dbReference type="NCBI Taxonomy" id="29760"/>
    <lineage>
        <taxon>Eukaryota</taxon>
        <taxon>Viridiplantae</taxon>
        <taxon>Streptophyta</taxon>
        <taxon>Embryophyta</taxon>
        <taxon>Tracheophyta</taxon>
        <taxon>Spermatophyta</taxon>
        <taxon>Magnoliopsida</taxon>
        <taxon>eudicotyledons</taxon>
        <taxon>Gunneridae</taxon>
        <taxon>Pentapetalae</taxon>
        <taxon>rosids</taxon>
        <taxon>Vitales</taxon>
        <taxon>Vitaceae</taxon>
        <taxon>Viteae</taxon>
        <taxon>Vitis</taxon>
    </lineage>
</organism>
<dbReference type="ExpressionAtlas" id="F6HAY4">
    <property type="expression patterns" value="baseline and differential"/>
</dbReference>
<dbReference type="PaxDb" id="29760-VIT_05s0094g01030.t01"/>
<dbReference type="InterPro" id="IPR058980">
    <property type="entry name" value="Glyco_transf_N"/>
</dbReference>
<dbReference type="Proteomes" id="UP000009183">
    <property type="component" value="Chromosome 5"/>
</dbReference>
<dbReference type="Gene3D" id="3.40.50.2000">
    <property type="entry name" value="Glycogen Phosphorylase B"/>
    <property type="match status" value="5"/>
</dbReference>
<accession>F6HAY4</accession>
<dbReference type="FunFam" id="3.40.50.2000:FF:000019">
    <property type="entry name" value="Glycosyltransferase"/>
    <property type="match status" value="2"/>
</dbReference>
<dbReference type="InterPro" id="IPR035595">
    <property type="entry name" value="UDP_glycos_trans_CS"/>
</dbReference>
<dbReference type="InterPro" id="IPR002213">
    <property type="entry name" value="UDP_glucos_trans"/>
</dbReference>
<dbReference type="Pfam" id="PF00201">
    <property type="entry name" value="UDPGT"/>
    <property type="match status" value="2"/>
</dbReference>
<feature type="domain" description="Glycosyltransferase N-terminal" evidence="3">
    <location>
        <begin position="33"/>
        <end position="69"/>
    </location>
</feature>
<evidence type="ECO:0000256" key="1">
    <source>
        <dbReference type="ARBA" id="ARBA00009995"/>
    </source>
</evidence>
<dbReference type="AlphaFoldDB" id="F6HAY4"/>
<dbReference type="Pfam" id="PF26168">
    <property type="entry name" value="Glyco_transf_N"/>
    <property type="match status" value="1"/>
</dbReference>
<protein>
    <recommendedName>
        <fullName evidence="3">Glycosyltransferase N-terminal domain-containing protein</fullName>
    </recommendedName>
</protein>
<gene>
    <name evidence="4" type="ordered locus">VIT_05s0094g01030</name>
</gene>
<evidence type="ECO:0000259" key="3">
    <source>
        <dbReference type="Pfam" id="PF26168"/>
    </source>
</evidence>
<dbReference type="SMR" id="F6HAY4"/>
<evidence type="ECO:0000313" key="5">
    <source>
        <dbReference type="Proteomes" id="UP000009183"/>
    </source>
</evidence>
<dbReference type="CDD" id="cd03784">
    <property type="entry name" value="GT1_Gtf-like"/>
    <property type="match status" value="2"/>
</dbReference>
<dbReference type="eggNOG" id="KOG1192">
    <property type="taxonomic scope" value="Eukaryota"/>
</dbReference>
<keyword evidence="2" id="KW-0808">Transferase</keyword>
<proteinExistence type="inferred from homology"/>
<dbReference type="GO" id="GO:0080043">
    <property type="term" value="F:quercetin 3-O-glucosyltransferase activity"/>
    <property type="evidence" value="ECO:0000318"/>
    <property type="project" value="GO_Central"/>
</dbReference>
<reference evidence="5" key="1">
    <citation type="journal article" date="2007" name="Nature">
        <title>The grapevine genome sequence suggests ancestral hexaploidization in major angiosperm phyla.</title>
        <authorList>
            <consortium name="The French-Italian Public Consortium for Grapevine Genome Characterization."/>
            <person name="Jaillon O."/>
            <person name="Aury J.-M."/>
            <person name="Noel B."/>
            <person name="Policriti A."/>
            <person name="Clepet C."/>
            <person name="Casagrande A."/>
            <person name="Choisne N."/>
            <person name="Aubourg S."/>
            <person name="Vitulo N."/>
            <person name="Jubin C."/>
            <person name="Vezzi A."/>
            <person name="Legeai F."/>
            <person name="Hugueney P."/>
            <person name="Dasilva C."/>
            <person name="Horner D."/>
            <person name="Mica E."/>
            <person name="Jublot D."/>
            <person name="Poulain J."/>
            <person name="Bruyere C."/>
            <person name="Billault A."/>
            <person name="Segurens B."/>
            <person name="Gouyvenoux M."/>
            <person name="Ugarte E."/>
            <person name="Cattonaro F."/>
            <person name="Anthouard V."/>
            <person name="Vico V."/>
            <person name="Del Fabbro C."/>
            <person name="Alaux M."/>
            <person name="Di Gaspero G."/>
            <person name="Dumas V."/>
            <person name="Felice N."/>
            <person name="Paillard S."/>
            <person name="Juman I."/>
            <person name="Moroldo M."/>
            <person name="Scalabrin S."/>
            <person name="Canaguier A."/>
            <person name="Le Clainche I."/>
            <person name="Malacrida G."/>
            <person name="Durand E."/>
            <person name="Pesole G."/>
            <person name="Laucou V."/>
            <person name="Chatelet P."/>
            <person name="Merdinoglu D."/>
            <person name="Delledonne M."/>
            <person name="Pezzotti M."/>
            <person name="Lecharny A."/>
            <person name="Scarpelli C."/>
            <person name="Artiguenave F."/>
            <person name="Pe M.E."/>
            <person name="Valle G."/>
            <person name="Morgante M."/>
            <person name="Caboche M."/>
            <person name="Adam-Blondon A.-F."/>
            <person name="Weissenbach J."/>
            <person name="Quetier F."/>
            <person name="Wincker P."/>
        </authorList>
    </citation>
    <scope>NUCLEOTIDE SEQUENCE [LARGE SCALE GENOMIC DNA]</scope>
    <source>
        <strain evidence="5">cv. Pinot noir / PN40024</strain>
    </source>
</reference>
<dbReference type="GO" id="GO:0005737">
    <property type="term" value="C:cytoplasm"/>
    <property type="evidence" value="ECO:0000318"/>
    <property type="project" value="GO_Central"/>
</dbReference>
<dbReference type="InParanoid" id="F6HAY4"/>